<reference evidence="1 2" key="1">
    <citation type="submission" date="2019-04" db="EMBL/GenBank/DDBJ databases">
        <title>Fungal friends and foes A comparative genomics study of 23 Aspergillus species from section Flavi.</title>
        <authorList>
            <consortium name="DOE Joint Genome Institute"/>
            <person name="Kjaerbolling I."/>
            <person name="Vesth T.C."/>
            <person name="Frisvad J.C."/>
            <person name="Nybo J.L."/>
            <person name="Theobald S."/>
            <person name="Kildgaard S."/>
            <person name="Petersen T.I."/>
            <person name="Kuo A."/>
            <person name="Sato A."/>
            <person name="Lyhne E.K."/>
            <person name="Kogle M.E."/>
            <person name="Wiebenga A."/>
            <person name="Kun R.S."/>
            <person name="Lubbers R.J."/>
            <person name="Makela M.R."/>
            <person name="Barry K."/>
            <person name="Chovatia M."/>
            <person name="Clum A."/>
            <person name="Daum C."/>
            <person name="Haridas S."/>
            <person name="He G."/>
            <person name="LaButti K."/>
            <person name="Lipzen A."/>
            <person name="Mondo S."/>
            <person name="Pangilinan J."/>
            <person name="Riley R."/>
            <person name="Salamov A."/>
            <person name="Simmons B.A."/>
            <person name="Magnuson J.K."/>
            <person name="Henrissat B."/>
            <person name="Mortensen U.H."/>
            <person name="Larsen T.O."/>
            <person name="De vries R.P."/>
            <person name="Grigoriev I.V."/>
            <person name="Machida M."/>
            <person name="Baker S.E."/>
            <person name="Andersen M.R."/>
        </authorList>
    </citation>
    <scope>NUCLEOTIDE SEQUENCE [LARGE SCALE GENOMIC DNA]</scope>
    <source>
        <strain evidence="1 2">CBS 117635</strain>
    </source>
</reference>
<dbReference type="EMBL" id="ML732823">
    <property type="protein sequence ID" value="KAB8270890.1"/>
    <property type="molecule type" value="Genomic_DNA"/>
</dbReference>
<gene>
    <name evidence="1" type="ORF">BDV30DRAFT_157253</name>
</gene>
<proteinExistence type="predicted"/>
<organism evidence="1 2">
    <name type="scientific">Aspergillus minisclerotigenes</name>
    <dbReference type="NCBI Taxonomy" id="656917"/>
    <lineage>
        <taxon>Eukaryota</taxon>
        <taxon>Fungi</taxon>
        <taxon>Dikarya</taxon>
        <taxon>Ascomycota</taxon>
        <taxon>Pezizomycotina</taxon>
        <taxon>Eurotiomycetes</taxon>
        <taxon>Eurotiomycetidae</taxon>
        <taxon>Eurotiales</taxon>
        <taxon>Aspergillaceae</taxon>
        <taxon>Aspergillus</taxon>
        <taxon>Aspergillus subgen. Circumdati</taxon>
    </lineage>
</organism>
<dbReference type="Proteomes" id="UP000326289">
    <property type="component" value="Unassembled WGS sequence"/>
</dbReference>
<accession>A0A5N6IY93</accession>
<sequence length="111" mass="13295">MQYENWMARVVVLHTMIWTLRKHVSTIGNWRRKMARVASGEVLRHARLFPLWYFMFSVALAPLLLCEEDWTTFEGHRAARGRWTTETQRRRLSSRRSGWGFFECACLVFDI</sequence>
<name>A0A5N6IY93_9EURO</name>
<evidence type="ECO:0000313" key="1">
    <source>
        <dbReference type="EMBL" id="KAB8270890.1"/>
    </source>
</evidence>
<protein>
    <submittedName>
        <fullName evidence="1">Uncharacterized protein</fullName>
    </submittedName>
</protein>
<keyword evidence="2" id="KW-1185">Reference proteome</keyword>
<dbReference type="AlphaFoldDB" id="A0A5N6IY93"/>
<evidence type="ECO:0000313" key="2">
    <source>
        <dbReference type="Proteomes" id="UP000326289"/>
    </source>
</evidence>